<dbReference type="KEGG" id="pms:KNP414_06823"/>
<dbReference type="AlphaFoldDB" id="F8FEM5"/>
<dbReference type="InterPro" id="IPR036388">
    <property type="entry name" value="WH-like_DNA-bd_sf"/>
</dbReference>
<reference evidence="5" key="1">
    <citation type="submission" date="2011-06" db="EMBL/GenBank/DDBJ databases">
        <title>Complete genome sequence of Paenibacillus mucilaginosus KNP414.</title>
        <authorList>
            <person name="Wang J."/>
            <person name="Hu S."/>
            <person name="Hu X."/>
            <person name="Zhang B."/>
            <person name="Dong D."/>
            <person name="Zhang S."/>
            <person name="Zhao K."/>
            <person name="Wu D."/>
        </authorList>
    </citation>
    <scope>NUCLEOTIDE SEQUENCE [LARGE SCALE GENOMIC DNA]</scope>
    <source>
        <strain evidence="5">KNP414</strain>
    </source>
</reference>
<dbReference type="NCBIfam" id="TIGR02937">
    <property type="entry name" value="sigma70-ECF"/>
    <property type="match status" value="1"/>
</dbReference>
<dbReference type="SUPFAM" id="SSF54427">
    <property type="entry name" value="NTF2-like"/>
    <property type="match status" value="1"/>
</dbReference>
<protein>
    <recommendedName>
        <fullName evidence="6">RNA polymerase, sigma-24 subunit, ECF subfamily</fullName>
    </recommendedName>
</protein>
<evidence type="ECO:0000259" key="3">
    <source>
        <dbReference type="Pfam" id="PF08281"/>
    </source>
</evidence>
<gene>
    <name evidence="4" type="ordered locus">KNP414_06823</name>
</gene>
<dbReference type="PATRIC" id="fig|1036673.3.peg.6370"/>
<proteinExistence type="predicted"/>
<dbReference type="InterPro" id="IPR032710">
    <property type="entry name" value="NTF2-like_dom_sf"/>
</dbReference>
<sequence length="310" mass="33959">MDLDRLYRQYRPLLFTAAYRMLGSAAEAEDAVHDLFASLGTAAVPWDELRSEQAYLLRLLSNRCLNVLKSARRRRETYPGPWLPEPLFEPAGGSGDPLRQVLDREAFTYAFLVLLEELSPPERVVFVLRETLDLGYGELAELLGRTESGCRQLCSRARRKLDRAAERSGPAEPSPQAEALVEAFIGAASSGRYETLLELLSEDAVFVSDGGGRVRSALFPILGRSRIHAFFQGIARKGSLAGELLPVRLSGQPGILLLQEGRPRFAFTVVPDTGGSGIRRIYMISNPDKLGGAAGFGREPGEEQSAAIIP</sequence>
<dbReference type="PANTHER" id="PTHR30173">
    <property type="entry name" value="SIGMA 19 FACTOR"/>
    <property type="match status" value="1"/>
</dbReference>
<feature type="domain" description="RNA polymerase sigma factor 70 region 4 type 2" evidence="3">
    <location>
        <begin position="111"/>
        <end position="161"/>
    </location>
</feature>
<dbReference type="Gene3D" id="3.10.450.50">
    <property type="match status" value="1"/>
</dbReference>
<dbReference type="SUPFAM" id="SSF88659">
    <property type="entry name" value="Sigma3 and sigma4 domains of RNA polymerase sigma factors"/>
    <property type="match status" value="1"/>
</dbReference>
<evidence type="ECO:0000256" key="1">
    <source>
        <dbReference type="ARBA" id="ARBA00011344"/>
    </source>
</evidence>
<dbReference type="SUPFAM" id="SSF88946">
    <property type="entry name" value="Sigma2 domain of RNA polymerase sigma factors"/>
    <property type="match status" value="1"/>
</dbReference>
<name>F8FEM5_PAEMK</name>
<dbReference type="InterPro" id="IPR052704">
    <property type="entry name" value="ECF_Sigma-70_Domain"/>
</dbReference>
<dbReference type="Proteomes" id="UP000006620">
    <property type="component" value="Chromosome"/>
</dbReference>
<feature type="domain" description="RNA polymerase sigma-70 region 2" evidence="2">
    <location>
        <begin position="6"/>
        <end position="74"/>
    </location>
</feature>
<dbReference type="PANTHER" id="PTHR30173:SF36">
    <property type="entry name" value="ECF RNA POLYMERASE SIGMA FACTOR SIGJ"/>
    <property type="match status" value="1"/>
</dbReference>
<dbReference type="InterPro" id="IPR007627">
    <property type="entry name" value="RNA_pol_sigma70_r2"/>
</dbReference>
<accession>F8FEM5</accession>
<dbReference type="GO" id="GO:0003677">
    <property type="term" value="F:DNA binding"/>
    <property type="evidence" value="ECO:0007669"/>
    <property type="project" value="InterPro"/>
</dbReference>
<dbReference type="Gene3D" id="1.10.1740.10">
    <property type="match status" value="1"/>
</dbReference>
<dbReference type="InterPro" id="IPR013249">
    <property type="entry name" value="RNA_pol_sigma70_r4_t2"/>
</dbReference>
<evidence type="ECO:0000259" key="2">
    <source>
        <dbReference type="Pfam" id="PF04542"/>
    </source>
</evidence>
<dbReference type="InterPro" id="IPR014284">
    <property type="entry name" value="RNA_pol_sigma-70_dom"/>
</dbReference>
<evidence type="ECO:0000313" key="4">
    <source>
        <dbReference type="EMBL" id="AEI45342.1"/>
    </source>
</evidence>
<dbReference type="GO" id="GO:0006352">
    <property type="term" value="P:DNA-templated transcription initiation"/>
    <property type="evidence" value="ECO:0007669"/>
    <property type="project" value="InterPro"/>
</dbReference>
<dbReference type="Pfam" id="PF08281">
    <property type="entry name" value="Sigma70_r4_2"/>
    <property type="match status" value="1"/>
</dbReference>
<dbReference type="GO" id="GO:0016987">
    <property type="term" value="F:sigma factor activity"/>
    <property type="evidence" value="ECO:0007669"/>
    <property type="project" value="InterPro"/>
</dbReference>
<evidence type="ECO:0008006" key="6">
    <source>
        <dbReference type="Google" id="ProtNLM"/>
    </source>
</evidence>
<dbReference type="HOGENOM" id="CLU_047691_22_0_9"/>
<dbReference type="Gene3D" id="1.10.10.10">
    <property type="entry name" value="Winged helix-like DNA-binding domain superfamily/Winged helix DNA-binding domain"/>
    <property type="match status" value="1"/>
</dbReference>
<dbReference type="EMBL" id="CP002869">
    <property type="protein sequence ID" value="AEI45342.1"/>
    <property type="molecule type" value="Genomic_DNA"/>
</dbReference>
<dbReference type="InterPro" id="IPR013324">
    <property type="entry name" value="RNA_pol_sigma_r3/r4-like"/>
</dbReference>
<evidence type="ECO:0000313" key="5">
    <source>
        <dbReference type="Proteomes" id="UP000006620"/>
    </source>
</evidence>
<dbReference type="RefSeq" id="WP_013920486.1">
    <property type="nucleotide sequence ID" value="NC_015690.1"/>
</dbReference>
<dbReference type="InterPro" id="IPR013325">
    <property type="entry name" value="RNA_pol_sigma_r2"/>
</dbReference>
<organism evidence="4 5">
    <name type="scientific">Paenibacillus mucilaginosus (strain KNP414)</name>
    <dbReference type="NCBI Taxonomy" id="1036673"/>
    <lineage>
        <taxon>Bacteria</taxon>
        <taxon>Bacillati</taxon>
        <taxon>Bacillota</taxon>
        <taxon>Bacilli</taxon>
        <taxon>Bacillales</taxon>
        <taxon>Paenibacillaceae</taxon>
        <taxon>Paenibacillus</taxon>
    </lineage>
</organism>
<comment type="subunit">
    <text evidence="1">Interacts transiently with the RNA polymerase catalytic core formed by RpoA, RpoB, RpoC and RpoZ (2 alpha, 1 beta, 1 beta' and 1 omega subunit) to form the RNA polymerase holoenzyme that can initiate transcription.</text>
</comment>
<reference evidence="4 5" key="2">
    <citation type="journal article" date="2013" name="Genome Announc.">
        <title>Genome Sequence of Growth-Improving Paenibacillus mucilaginosus Strain KNP414.</title>
        <authorList>
            <person name="Lu J.J."/>
            <person name="Wang J.F."/>
            <person name="Hu X.F."/>
        </authorList>
    </citation>
    <scope>NUCLEOTIDE SEQUENCE [LARGE SCALE GENOMIC DNA]</scope>
    <source>
        <strain evidence="4 5">KNP414</strain>
    </source>
</reference>
<dbReference type="Pfam" id="PF04542">
    <property type="entry name" value="Sigma70_r2"/>
    <property type="match status" value="1"/>
</dbReference>